<keyword evidence="4" id="KW-0633">Potassium transport</keyword>
<keyword evidence="7 10" id="KW-1133">Transmembrane helix</keyword>
<organism evidence="11">
    <name type="scientific">hydrocarbon metagenome</name>
    <dbReference type="NCBI Taxonomy" id="938273"/>
    <lineage>
        <taxon>unclassified sequences</taxon>
        <taxon>metagenomes</taxon>
        <taxon>ecological metagenomes</taxon>
    </lineage>
</organism>
<dbReference type="GO" id="GO:0015379">
    <property type="term" value="F:potassium:chloride symporter activity"/>
    <property type="evidence" value="ECO:0007669"/>
    <property type="project" value="InterPro"/>
</dbReference>
<evidence type="ECO:0000256" key="10">
    <source>
        <dbReference type="SAM" id="Phobius"/>
    </source>
</evidence>
<gene>
    <name evidence="11" type="ORF">ASZ90_019289</name>
</gene>
<feature type="transmembrane region" description="Helical" evidence="10">
    <location>
        <begin position="222"/>
        <end position="243"/>
    </location>
</feature>
<evidence type="ECO:0000256" key="9">
    <source>
        <dbReference type="ARBA" id="ARBA00023136"/>
    </source>
</evidence>
<keyword evidence="8" id="KW-0406">Ion transport</keyword>
<dbReference type="Pfam" id="PF02386">
    <property type="entry name" value="TrkH"/>
    <property type="match status" value="1"/>
</dbReference>
<feature type="transmembrane region" description="Helical" evidence="10">
    <location>
        <begin position="6"/>
        <end position="27"/>
    </location>
</feature>
<comment type="caution">
    <text evidence="11">The sequence shown here is derived from an EMBL/GenBank/DDBJ whole genome shotgun (WGS) entry which is preliminary data.</text>
</comment>
<evidence type="ECO:0000256" key="7">
    <source>
        <dbReference type="ARBA" id="ARBA00022989"/>
    </source>
</evidence>
<keyword evidence="5 10" id="KW-0812">Transmembrane</keyword>
<dbReference type="EMBL" id="LNQE01001886">
    <property type="protein sequence ID" value="KUG03326.1"/>
    <property type="molecule type" value="Genomic_DNA"/>
</dbReference>
<feature type="transmembrane region" description="Helical" evidence="10">
    <location>
        <begin position="121"/>
        <end position="145"/>
    </location>
</feature>
<evidence type="ECO:0000256" key="6">
    <source>
        <dbReference type="ARBA" id="ARBA00022958"/>
    </source>
</evidence>
<sequence length="437" mass="47900">MIERLNPAQILVAGFFIVIMGGSLLLSTPWAVQEGEVNYLTALFTAASAVCVTGLVVVDTATHWNPFGQFIIMLPFQIGGLGIMSFATFFALILGNNIQLKQRLAMQQAINRSSMEGIVGIFKYLLILSFVIELIGAVILFIYWLPYMDTGRAVWYSIFHSISAFNNAGFDLFGNFSSLTAFTGNAVVSFTISFLFIAGSLGFIVVYEIFNYRKNRSLSLHSRVVLITTLMVLIGGALLFFILEYHHTLQGLTMNEKFITSFFQSSSRTSGFTTVDLSGSVLPTQMLLMFLMFIGGAPGSTAGGIKVTTLAILILALFSFLKGKRDAEVMERRIALEDLLKAAAIFFLSFGLVFVFAFLLSIGHAEPFNVILFEVISAVGTVGLSLGMTPELNSFGRLLIIVAMFLGRVGPITIAYSIVYSKKKGEIRYAEDRIMVG</sequence>
<keyword evidence="9 10" id="KW-0472">Membrane</keyword>
<dbReference type="NCBIfam" id="TIGR00933">
    <property type="entry name" value="2a38"/>
    <property type="match status" value="1"/>
</dbReference>
<feature type="transmembrane region" description="Helical" evidence="10">
    <location>
        <begin position="287"/>
        <end position="318"/>
    </location>
</feature>
<accession>A0A0W8E3U3</accession>
<comment type="subcellular location">
    <subcellularLocation>
        <location evidence="1">Cell membrane</location>
        <topology evidence="1">Multi-pass membrane protein</topology>
    </subcellularLocation>
</comment>
<reference evidence="11" key="1">
    <citation type="journal article" date="2015" name="Proc. Natl. Acad. Sci. U.S.A.">
        <title>Networks of energetic and metabolic interactions define dynamics in microbial communities.</title>
        <authorList>
            <person name="Embree M."/>
            <person name="Liu J.K."/>
            <person name="Al-Bassam M.M."/>
            <person name="Zengler K."/>
        </authorList>
    </citation>
    <scope>NUCLEOTIDE SEQUENCE</scope>
</reference>
<keyword evidence="2" id="KW-0813">Transport</keyword>
<evidence type="ECO:0000256" key="1">
    <source>
        <dbReference type="ARBA" id="ARBA00004651"/>
    </source>
</evidence>
<evidence type="ECO:0000256" key="5">
    <source>
        <dbReference type="ARBA" id="ARBA00022692"/>
    </source>
</evidence>
<dbReference type="GO" id="GO:0005886">
    <property type="term" value="C:plasma membrane"/>
    <property type="evidence" value="ECO:0007669"/>
    <property type="project" value="UniProtKB-SubCell"/>
</dbReference>
<keyword evidence="6" id="KW-0630">Potassium</keyword>
<evidence type="ECO:0000256" key="2">
    <source>
        <dbReference type="ARBA" id="ARBA00022448"/>
    </source>
</evidence>
<dbReference type="InterPro" id="IPR004772">
    <property type="entry name" value="TrkH"/>
</dbReference>
<feature type="transmembrane region" description="Helical" evidence="10">
    <location>
        <begin position="398"/>
        <end position="419"/>
    </location>
</feature>
<dbReference type="PANTHER" id="PTHR32024:SF1">
    <property type="entry name" value="KTR SYSTEM POTASSIUM UPTAKE PROTEIN B"/>
    <property type="match status" value="1"/>
</dbReference>
<feature type="transmembrane region" description="Helical" evidence="10">
    <location>
        <begin position="339"/>
        <end position="362"/>
    </location>
</feature>
<proteinExistence type="predicted"/>
<protein>
    <submittedName>
        <fullName evidence="11">Potassium uptake protein, integral membrane component, ktrb</fullName>
    </submittedName>
</protein>
<keyword evidence="3" id="KW-1003">Cell membrane</keyword>
<dbReference type="InterPro" id="IPR003445">
    <property type="entry name" value="Cat_transpt"/>
</dbReference>
<evidence type="ECO:0000256" key="4">
    <source>
        <dbReference type="ARBA" id="ARBA00022538"/>
    </source>
</evidence>
<dbReference type="PANTHER" id="PTHR32024">
    <property type="entry name" value="TRK SYSTEM POTASSIUM UPTAKE PROTEIN TRKG-RELATED"/>
    <property type="match status" value="1"/>
</dbReference>
<evidence type="ECO:0000313" key="11">
    <source>
        <dbReference type="EMBL" id="KUG03326.1"/>
    </source>
</evidence>
<evidence type="ECO:0000256" key="3">
    <source>
        <dbReference type="ARBA" id="ARBA00022475"/>
    </source>
</evidence>
<name>A0A0W8E3U3_9ZZZZ</name>
<dbReference type="AlphaFoldDB" id="A0A0W8E3U3"/>
<feature type="transmembrane region" description="Helical" evidence="10">
    <location>
        <begin position="186"/>
        <end position="210"/>
    </location>
</feature>
<feature type="transmembrane region" description="Helical" evidence="10">
    <location>
        <begin position="70"/>
        <end position="94"/>
    </location>
</feature>
<evidence type="ECO:0000256" key="8">
    <source>
        <dbReference type="ARBA" id="ARBA00023065"/>
    </source>
</evidence>
<feature type="transmembrane region" description="Helical" evidence="10">
    <location>
        <begin position="39"/>
        <end position="58"/>
    </location>
</feature>